<sequence length="516" mass="57811">MLKLLLLTVVFTLFGVKESNAYWDFPNLKWSEGSTINEPVGPENAIYCRLDNSKQKTVVDGFGPCRIVVDRVTPEHMGYWRIRYAVPGMVAAQYDYFHVEVLTPAVEPKLVVTSSVVRNDTSVVVTCSVPQEHEIVSCTFRNPGGDFFVASQQEETGTRYSSVAGPHNCSLRFLVPEEEQAGIWRCAVQTIRGTGYSFPLIYNSMLNPENDDYIRDPVLQARKTIVEGSEGGATTMFCSIDASIRYCYFRSPNGTVINLSPSTSTADYEYLGNGLEAGECGIRVKNLQPSDQGRWSCNIAQVGYVSEERETITVYVNDGTTVEHRWIDSGVVVSMRMGYLPLEYCRFVRNDGLGFVSDNVPSEYIFNDFMTGAWSQELKGICELTIPRPQAVDLRPWTIVAKVVGEDTERSVRTTFDPRSVSGGSSSTCAIILWCSFGTIFLFLIIVSCLPKKNREWTAARAARIRNSFRRQHHHQPPHIVVNGPHQHIPPPNQHVPPPMPQPIHTDILTDLPRKV</sequence>
<feature type="transmembrane region" description="Helical" evidence="1">
    <location>
        <begin position="431"/>
        <end position="451"/>
    </location>
</feature>
<organism evidence="4 5">
    <name type="scientific">Mythimna separata</name>
    <name type="common">Oriental armyworm</name>
    <name type="synonym">Pseudaletia separata</name>
    <dbReference type="NCBI Taxonomy" id="271217"/>
    <lineage>
        <taxon>Eukaryota</taxon>
        <taxon>Metazoa</taxon>
        <taxon>Ecdysozoa</taxon>
        <taxon>Arthropoda</taxon>
        <taxon>Hexapoda</taxon>
        <taxon>Insecta</taxon>
        <taxon>Pterygota</taxon>
        <taxon>Neoptera</taxon>
        <taxon>Endopterygota</taxon>
        <taxon>Lepidoptera</taxon>
        <taxon>Glossata</taxon>
        <taxon>Ditrysia</taxon>
        <taxon>Noctuoidea</taxon>
        <taxon>Noctuidae</taxon>
        <taxon>Noctuinae</taxon>
        <taxon>Hadenini</taxon>
        <taxon>Mythimna</taxon>
    </lineage>
</organism>
<evidence type="ECO:0000256" key="1">
    <source>
        <dbReference type="SAM" id="Phobius"/>
    </source>
</evidence>
<evidence type="ECO:0000259" key="3">
    <source>
        <dbReference type="PROSITE" id="PS50835"/>
    </source>
</evidence>
<evidence type="ECO:0000313" key="4">
    <source>
        <dbReference type="EMBL" id="KAJ8709263.1"/>
    </source>
</evidence>
<accession>A0AAD7YAY0</accession>
<dbReference type="SMART" id="SM00409">
    <property type="entry name" value="IG"/>
    <property type="match status" value="2"/>
</dbReference>
<dbReference type="InterPro" id="IPR003599">
    <property type="entry name" value="Ig_sub"/>
</dbReference>
<keyword evidence="5" id="KW-1185">Reference proteome</keyword>
<name>A0AAD7YAY0_MYTSE</name>
<keyword evidence="1" id="KW-0472">Membrane</keyword>
<dbReference type="Proteomes" id="UP001231518">
    <property type="component" value="Chromosome 22"/>
</dbReference>
<dbReference type="InterPro" id="IPR007110">
    <property type="entry name" value="Ig-like_dom"/>
</dbReference>
<evidence type="ECO:0000313" key="5">
    <source>
        <dbReference type="Proteomes" id="UP001231518"/>
    </source>
</evidence>
<gene>
    <name evidence="4" type="ORF">PYW07_009089</name>
</gene>
<keyword evidence="1" id="KW-1133">Transmembrane helix</keyword>
<feature type="chain" id="PRO_5041917099" description="Ig-like domain-containing protein" evidence="2">
    <location>
        <begin position="22"/>
        <end position="516"/>
    </location>
</feature>
<comment type="caution">
    <text evidence="4">The sequence shown here is derived from an EMBL/GenBank/DDBJ whole genome shotgun (WGS) entry which is preliminary data.</text>
</comment>
<reference evidence="4" key="1">
    <citation type="submission" date="2023-03" db="EMBL/GenBank/DDBJ databases">
        <title>Chromosome-level genomes of two armyworms, Mythimna separata and Mythimna loreyi, provide insights into the biosynthesis and reception of sex pheromones.</title>
        <authorList>
            <person name="Zhao H."/>
        </authorList>
    </citation>
    <scope>NUCLEOTIDE SEQUENCE</scope>
    <source>
        <strain evidence="4">BeijingLab</strain>
        <tissue evidence="4">Pupa</tissue>
    </source>
</reference>
<protein>
    <recommendedName>
        <fullName evidence="3">Ig-like domain-containing protein</fullName>
    </recommendedName>
</protein>
<proteinExistence type="predicted"/>
<dbReference type="EMBL" id="JARGEI010000024">
    <property type="protein sequence ID" value="KAJ8709263.1"/>
    <property type="molecule type" value="Genomic_DNA"/>
</dbReference>
<dbReference type="PROSITE" id="PS50835">
    <property type="entry name" value="IG_LIKE"/>
    <property type="match status" value="1"/>
</dbReference>
<keyword evidence="2" id="KW-0732">Signal</keyword>
<dbReference type="AlphaFoldDB" id="A0AAD7YAY0"/>
<feature type="signal peptide" evidence="2">
    <location>
        <begin position="1"/>
        <end position="21"/>
    </location>
</feature>
<evidence type="ECO:0000256" key="2">
    <source>
        <dbReference type="SAM" id="SignalP"/>
    </source>
</evidence>
<feature type="domain" description="Ig-like" evidence="3">
    <location>
        <begin position="217"/>
        <end position="313"/>
    </location>
</feature>
<keyword evidence="1" id="KW-0812">Transmembrane</keyword>